<evidence type="ECO:0000256" key="1">
    <source>
        <dbReference type="PROSITE-ProRule" id="PRU00047"/>
    </source>
</evidence>
<dbReference type="GO" id="GO:0019899">
    <property type="term" value="F:enzyme binding"/>
    <property type="evidence" value="ECO:0007669"/>
    <property type="project" value="UniProtKB-ARBA"/>
</dbReference>
<dbReference type="EMBL" id="JARK01001517">
    <property type="protein sequence ID" value="EYB93509.1"/>
    <property type="molecule type" value="Genomic_DNA"/>
</dbReference>
<dbReference type="Gene3D" id="4.10.60.10">
    <property type="entry name" value="Zinc finger, CCHC-type"/>
    <property type="match status" value="1"/>
</dbReference>
<evidence type="ECO:0000259" key="2">
    <source>
        <dbReference type="PROSITE" id="PS50158"/>
    </source>
</evidence>
<sequence>MDEVNHSGLFLHPERLIYPLLATVNMAEEINKDDESGSESRPVPKVFQLTADELDKLMQSRPGPSRITQSQPKHNFVKTGLARQFEFNSEILDIIRPIAELAPEEDDVKKNLDKAIELLTKRNELLVVADGDVSVFAFYEQHKKAEVTTDPILASFLKKKEKEEPKKMKSQTWKSRRFEPYQRQKMPFRYGGTAWAPAPLPVLPQAYGYYPRMEVQGQPTYPRMENQGAAPRGATPRDMCYRCGRFGHYATDCKFTKRQQ</sequence>
<keyword evidence="4" id="KW-1185">Reference proteome</keyword>
<accession>A0A016ST55</accession>
<dbReference type="Proteomes" id="UP000024635">
    <property type="component" value="Unassembled WGS sequence"/>
</dbReference>
<keyword evidence="1" id="KW-0479">Metal-binding</keyword>
<protein>
    <recommendedName>
        <fullName evidence="2">CCHC-type domain-containing protein</fullName>
    </recommendedName>
</protein>
<dbReference type="PROSITE" id="PS50158">
    <property type="entry name" value="ZF_CCHC"/>
    <property type="match status" value="1"/>
</dbReference>
<reference evidence="4" key="1">
    <citation type="journal article" date="2015" name="Nat. Genet.">
        <title>The genome and transcriptome of the zoonotic hookworm Ancylostoma ceylanicum identify infection-specific gene families.</title>
        <authorList>
            <person name="Schwarz E.M."/>
            <person name="Hu Y."/>
            <person name="Antoshechkin I."/>
            <person name="Miller M.M."/>
            <person name="Sternberg P.W."/>
            <person name="Aroian R.V."/>
        </authorList>
    </citation>
    <scope>NUCLEOTIDE SEQUENCE</scope>
    <source>
        <strain evidence="4">HY135</strain>
    </source>
</reference>
<dbReference type="GO" id="GO:0008270">
    <property type="term" value="F:zinc ion binding"/>
    <property type="evidence" value="ECO:0007669"/>
    <property type="project" value="UniProtKB-KW"/>
</dbReference>
<name>A0A016ST55_9BILA</name>
<comment type="caution">
    <text evidence="3">The sequence shown here is derived from an EMBL/GenBank/DDBJ whole genome shotgun (WGS) entry which is preliminary data.</text>
</comment>
<dbReference type="STRING" id="53326.A0A016ST55"/>
<evidence type="ECO:0000313" key="3">
    <source>
        <dbReference type="EMBL" id="EYB93509.1"/>
    </source>
</evidence>
<dbReference type="SMART" id="SM00343">
    <property type="entry name" value="ZnF_C2HC"/>
    <property type="match status" value="1"/>
</dbReference>
<organism evidence="3 4">
    <name type="scientific">Ancylostoma ceylanicum</name>
    <dbReference type="NCBI Taxonomy" id="53326"/>
    <lineage>
        <taxon>Eukaryota</taxon>
        <taxon>Metazoa</taxon>
        <taxon>Ecdysozoa</taxon>
        <taxon>Nematoda</taxon>
        <taxon>Chromadorea</taxon>
        <taxon>Rhabditida</taxon>
        <taxon>Rhabditina</taxon>
        <taxon>Rhabditomorpha</taxon>
        <taxon>Strongyloidea</taxon>
        <taxon>Ancylostomatidae</taxon>
        <taxon>Ancylostomatinae</taxon>
        <taxon>Ancylostoma</taxon>
    </lineage>
</organism>
<dbReference type="InterPro" id="IPR001878">
    <property type="entry name" value="Znf_CCHC"/>
</dbReference>
<dbReference type="InterPro" id="IPR036875">
    <property type="entry name" value="Znf_CCHC_sf"/>
</dbReference>
<dbReference type="GO" id="GO:0003676">
    <property type="term" value="F:nucleic acid binding"/>
    <property type="evidence" value="ECO:0007669"/>
    <property type="project" value="InterPro"/>
</dbReference>
<keyword evidence="1" id="KW-0862">Zinc</keyword>
<dbReference type="OrthoDB" id="5873341at2759"/>
<keyword evidence="1" id="KW-0863">Zinc-finger</keyword>
<gene>
    <name evidence="3" type="primary">Acey_s0181.g851</name>
    <name evidence="3" type="ORF">Y032_0181g851</name>
</gene>
<dbReference type="SUPFAM" id="SSF57756">
    <property type="entry name" value="Retrovirus zinc finger-like domains"/>
    <property type="match status" value="1"/>
</dbReference>
<feature type="domain" description="CCHC-type" evidence="2">
    <location>
        <begin position="240"/>
        <end position="254"/>
    </location>
</feature>
<proteinExistence type="predicted"/>
<dbReference type="Pfam" id="PF00098">
    <property type="entry name" value="zf-CCHC"/>
    <property type="match status" value="1"/>
</dbReference>
<evidence type="ECO:0000313" key="4">
    <source>
        <dbReference type="Proteomes" id="UP000024635"/>
    </source>
</evidence>
<dbReference type="GO" id="GO:0005737">
    <property type="term" value="C:cytoplasm"/>
    <property type="evidence" value="ECO:0007669"/>
    <property type="project" value="UniProtKB-ARBA"/>
</dbReference>
<dbReference type="AlphaFoldDB" id="A0A016ST55"/>